<keyword evidence="3" id="KW-0731">Sigma factor</keyword>
<evidence type="ECO:0000256" key="4">
    <source>
        <dbReference type="ARBA" id="ARBA00023163"/>
    </source>
</evidence>
<gene>
    <name evidence="8" type="ORF">GYN08_06255</name>
</gene>
<sequence>MPDDRTLVGAVLAGDKQAYAGLVDRYKNKLYGLFRKMGLSEADAQDLTQETLFKAYRKLASQRPEQSFAGWLYTIAVNLYRDRGRRKVPVPREETAEQAAPDRDAPEQRVLRAELRSELDALLDTLPEHYRLAMVLRYVGQLGHEEIAGMTGMTVSQVNNALHRAKKSLRRQITEKEGTRYEMAAEYRSRKSRV</sequence>
<proteinExistence type="inferred from homology"/>
<name>A0ABX0F357_9BACL</name>
<comment type="similarity">
    <text evidence="1">Belongs to the sigma-70 factor family. ECF subfamily.</text>
</comment>
<dbReference type="SUPFAM" id="SSF88659">
    <property type="entry name" value="Sigma3 and sigma4 domains of RNA polymerase sigma factors"/>
    <property type="match status" value="1"/>
</dbReference>
<dbReference type="Gene3D" id="1.10.10.10">
    <property type="entry name" value="Winged helix-like DNA-binding domain superfamily/Winged helix DNA-binding domain"/>
    <property type="match status" value="1"/>
</dbReference>
<evidence type="ECO:0000259" key="6">
    <source>
        <dbReference type="Pfam" id="PF04542"/>
    </source>
</evidence>
<dbReference type="Pfam" id="PF08281">
    <property type="entry name" value="Sigma70_r4_2"/>
    <property type="match status" value="1"/>
</dbReference>
<feature type="domain" description="RNA polymerase sigma factor 70 region 4 type 2" evidence="7">
    <location>
        <begin position="118"/>
        <end position="169"/>
    </location>
</feature>
<feature type="compositionally biased region" description="Basic and acidic residues" evidence="5">
    <location>
        <begin position="90"/>
        <end position="106"/>
    </location>
</feature>
<feature type="region of interest" description="Disordered" evidence="5">
    <location>
        <begin position="87"/>
        <end position="106"/>
    </location>
</feature>
<feature type="domain" description="RNA polymerase sigma-70 region 2" evidence="6">
    <location>
        <begin position="22"/>
        <end position="87"/>
    </location>
</feature>
<keyword evidence="2" id="KW-0805">Transcription regulation</keyword>
<dbReference type="InterPro" id="IPR013324">
    <property type="entry name" value="RNA_pol_sigma_r3/r4-like"/>
</dbReference>
<dbReference type="EMBL" id="JAAFGS010000002">
    <property type="protein sequence ID" value="NGZ74915.1"/>
    <property type="molecule type" value="Genomic_DNA"/>
</dbReference>
<dbReference type="Pfam" id="PF04542">
    <property type="entry name" value="Sigma70_r2"/>
    <property type="match status" value="1"/>
</dbReference>
<dbReference type="Gene3D" id="1.10.1740.10">
    <property type="match status" value="1"/>
</dbReference>
<organism evidence="8 9">
    <name type="scientific">Saccharibacillus alkalitolerans</name>
    <dbReference type="NCBI Taxonomy" id="2705290"/>
    <lineage>
        <taxon>Bacteria</taxon>
        <taxon>Bacillati</taxon>
        <taxon>Bacillota</taxon>
        <taxon>Bacilli</taxon>
        <taxon>Bacillales</taxon>
        <taxon>Paenibacillaceae</taxon>
        <taxon>Saccharibacillus</taxon>
    </lineage>
</organism>
<dbReference type="InterPro" id="IPR039425">
    <property type="entry name" value="RNA_pol_sigma-70-like"/>
</dbReference>
<dbReference type="InterPro" id="IPR013325">
    <property type="entry name" value="RNA_pol_sigma_r2"/>
</dbReference>
<evidence type="ECO:0000313" key="8">
    <source>
        <dbReference type="EMBL" id="NGZ74915.1"/>
    </source>
</evidence>
<accession>A0ABX0F357</accession>
<dbReference type="InterPro" id="IPR013249">
    <property type="entry name" value="RNA_pol_sigma70_r4_t2"/>
</dbReference>
<dbReference type="CDD" id="cd06171">
    <property type="entry name" value="Sigma70_r4"/>
    <property type="match status" value="1"/>
</dbReference>
<evidence type="ECO:0000313" key="9">
    <source>
        <dbReference type="Proteomes" id="UP000800303"/>
    </source>
</evidence>
<dbReference type="SUPFAM" id="SSF88946">
    <property type="entry name" value="Sigma2 domain of RNA polymerase sigma factors"/>
    <property type="match status" value="1"/>
</dbReference>
<evidence type="ECO:0000256" key="3">
    <source>
        <dbReference type="ARBA" id="ARBA00023082"/>
    </source>
</evidence>
<evidence type="ECO:0000256" key="2">
    <source>
        <dbReference type="ARBA" id="ARBA00023015"/>
    </source>
</evidence>
<keyword evidence="4" id="KW-0804">Transcription</keyword>
<dbReference type="InterPro" id="IPR014284">
    <property type="entry name" value="RNA_pol_sigma-70_dom"/>
</dbReference>
<dbReference type="InterPro" id="IPR036388">
    <property type="entry name" value="WH-like_DNA-bd_sf"/>
</dbReference>
<dbReference type="InterPro" id="IPR007627">
    <property type="entry name" value="RNA_pol_sigma70_r2"/>
</dbReference>
<dbReference type="PANTHER" id="PTHR43133">
    <property type="entry name" value="RNA POLYMERASE ECF-TYPE SIGMA FACTO"/>
    <property type="match status" value="1"/>
</dbReference>
<protein>
    <submittedName>
        <fullName evidence="8">Sigma-70 family RNA polymerase sigma factor</fullName>
    </submittedName>
</protein>
<dbReference type="PANTHER" id="PTHR43133:SF51">
    <property type="entry name" value="RNA POLYMERASE SIGMA FACTOR"/>
    <property type="match status" value="1"/>
</dbReference>
<evidence type="ECO:0000256" key="1">
    <source>
        <dbReference type="ARBA" id="ARBA00010641"/>
    </source>
</evidence>
<reference evidence="8 9" key="1">
    <citation type="submission" date="2020-01" db="EMBL/GenBank/DDBJ databases">
        <title>Polyphasic characterisation and genomic insights into a novel alkali tolerant bacterium VR-M41.</title>
        <authorList>
            <person name="Vemuluri V.R."/>
        </authorList>
    </citation>
    <scope>NUCLEOTIDE SEQUENCE [LARGE SCALE GENOMIC DNA]</scope>
    <source>
        <strain evidence="8 9">VR-M41</strain>
    </source>
</reference>
<evidence type="ECO:0000256" key="5">
    <source>
        <dbReference type="SAM" id="MobiDB-lite"/>
    </source>
</evidence>
<dbReference type="NCBIfam" id="TIGR02937">
    <property type="entry name" value="sigma70-ECF"/>
    <property type="match status" value="1"/>
</dbReference>
<dbReference type="Proteomes" id="UP000800303">
    <property type="component" value="Unassembled WGS sequence"/>
</dbReference>
<comment type="caution">
    <text evidence="8">The sequence shown here is derived from an EMBL/GenBank/DDBJ whole genome shotgun (WGS) entry which is preliminary data.</text>
</comment>
<dbReference type="RefSeq" id="WP_166273798.1">
    <property type="nucleotide sequence ID" value="NZ_JAAFGS010000002.1"/>
</dbReference>
<evidence type="ECO:0000259" key="7">
    <source>
        <dbReference type="Pfam" id="PF08281"/>
    </source>
</evidence>
<keyword evidence="9" id="KW-1185">Reference proteome</keyword>